<dbReference type="InParanoid" id="A0A0R0ISL6"/>
<dbReference type="CDD" id="cd00866">
    <property type="entry name" value="PEBP_euk"/>
    <property type="match status" value="1"/>
</dbReference>
<proteinExistence type="predicted"/>
<reference evidence="2" key="2">
    <citation type="submission" date="2018-02" db="UniProtKB">
        <authorList>
            <consortium name="EnsemblPlants"/>
        </authorList>
    </citation>
    <scope>IDENTIFICATION</scope>
    <source>
        <strain evidence="2">Williams 82</strain>
    </source>
</reference>
<evidence type="ECO:0000313" key="2">
    <source>
        <dbReference type="EnsemblPlants" id="KRH45178"/>
    </source>
</evidence>
<gene>
    <name evidence="1" type="ORF">GLYMA_08G256000</name>
</gene>
<dbReference type="EMBL" id="CM000841">
    <property type="protein sequence ID" value="KRH45178.1"/>
    <property type="molecule type" value="Genomic_DNA"/>
</dbReference>
<dbReference type="Gramene" id="KRH45178">
    <property type="protein sequence ID" value="KRH45178"/>
    <property type="gene ID" value="GLYMA_08G256000"/>
</dbReference>
<dbReference type="PANTHER" id="PTHR11362:SF9">
    <property type="entry name" value="PROTEIN FLOWERING LOCUS T-RELATED"/>
    <property type="match status" value="1"/>
</dbReference>
<accession>A0A0R0ISL6</accession>
<reference evidence="1 2" key="1">
    <citation type="journal article" date="2010" name="Nature">
        <title>Genome sequence of the palaeopolyploid soybean.</title>
        <authorList>
            <person name="Schmutz J."/>
            <person name="Cannon S.B."/>
            <person name="Schlueter J."/>
            <person name="Ma J."/>
            <person name="Mitros T."/>
            <person name="Nelson W."/>
            <person name="Hyten D.L."/>
            <person name="Song Q."/>
            <person name="Thelen J.J."/>
            <person name="Cheng J."/>
            <person name="Xu D."/>
            <person name="Hellsten U."/>
            <person name="May G.D."/>
            <person name="Yu Y."/>
            <person name="Sakurai T."/>
            <person name="Umezawa T."/>
            <person name="Bhattacharyya M.K."/>
            <person name="Sandhu D."/>
            <person name="Valliyodan B."/>
            <person name="Lindquist E."/>
            <person name="Peto M."/>
            <person name="Grant D."/>
            <person name="Shu S."/>
            <person name="Goodstein D."/>
            <person name="Barry K."/>
            <person name="Futrell-Griggs M."/>
            <person name="Abernathy B."/>
            <person name="Du J."/>
            <person name="Tian Z."/>
            <person name="Zhu L."/>
            <person name="Gill N."/>
            <person name="Joshi T."/>
            <person name="Libault M."/>
            <person name="Sethuraman A."/>
            <person name="Zhang X.-C."/>
            <person name="Shinozaki K."/>
            <person name="Nguyen H.T."/>
            <person name="Wing R.A."/>
            <person name="Cregan P."/>
            <person name="Specht J."/>
            <person name="Grimwood J."/>
            <person name="Rokhsar D."/>
            <person name="Stacey G."/>
            <person name="Shoemaker R.C."/>
            <person name="Jackson S.A."/>
        </authorList>
    </citation>
    <scope>NUCLEOTIDE SEQUENCE</scope>
    <source>
        <strain evidence="2">cv. Williams 82</strain>
        <tissue evidence="1">Callus</tissue>
    </source>
</reference>
<name>A0A0R0ISL6_SOYBN</name>
<dbReference type="Pfam" id="PF01161">
    <property type="entry name" value="PBP"/>
    <property type="match status" value="1"/>
</dbReference>
<dbReference type="PANTHER" id="PTHR11362">
    <property type="entry name" value="PHOSPHATIDYLETHANOLAMINE-BINDING PROTEIN"/>
    <property type="match status" value="1"/>
</dbReference>
<dbReference type="STRING" id="3847.A0A0R0ISL6"/>
<dbReference type="InterPro" id="IPR036610">
    <property type="entry name" value="PEBP-like_sf"/>
</dbReference>
<evidence type="ECO:0000313" key="3">
    <source>
        <dbReference type="Proteomes" id="UP000008827"/>
    </source>
</evidence>
<dbReference type="SUPFAM" id="SSF49777">
    <property type="entry name" value="PEBP-like"/>
    <property type="match status" value="1"/>
</dbReference>
<reference evidence="1" key="3">
    <citation type="submission" date="2018-07" db="EMBL/GenBank/DDBJ databases">
        <title>WGS assembly of Glycine max.</title>
        <authorList>
            <person name="Schmutz J."/>
            <person name="Cannon S."/>
            <person name="Schlueter J."/>
            <person name="Ma J."/>
            <person name="Mitros T."/>
            <person name="Nelson W."/>
            <person name="Hyten D."/>
            <person name="Song Q."/>
            <person name="Thelen J."/>
            <person name="Cheng J."/>
            <person name="Xu D."/>
            <person name="Hellsten U."/>
            <person name="May G."/>
            <person name="Yu Y."/>
            <person name="Sakurai T."/>
            <person name="Umezawa T."/>
            <person name="Bhattacharyya M."/>
            <person name="Sandhu D."/>
            <person name="Valliyodan B."/>
            <person name="Lindquist E."/>
            <person name="Peto M."/>
            <person name="Grant D."/>
            <person name="Shu S."/>
            <person name="Goodstein D."/>
            <person name="Barry K."/>
            <person name="Futrell-Griggs M."/>
            <person name="Abernathy B."/>
            <person name="Du J."/>
            <person name="Tian Z."/>
            <person name="Zhu L."/>
            <person name="Gill N."/>
            <person name="Joshi T."/>
            <person name="Libault M."/>
            <person name="Sethuraman A."/>
            <person name="Zhang X."/>
            <person name="Shinozaki K."/>
            <person name="Nguyen H."/>
            <person name="Wing R."/>
            <person name="Cregan P."/>
            <person name="Specht J."/>
            <person name="Grimwood J."/>
            <person name="Rokhsar D."/>
            <person name="Stacey G."/>
            <person name="Shoemaker R."/>
            <person name="Jackson S."/>
        </authorList>
    </citation>
    <scope>NUCLEOTIDE SEQUENCE</scope>
    <source>
        <tissue evidence="1">Callus</tissue>
    </source>
</reference>
<dbReference type="Gene3D" id="3.90.280.10">
    <property type="entry name" value="PEBP-like"/>
    <property type="match status" value="1"/>
</dbReference>
<dbReference type="SMR" id="A0A0R0ISL6"/>
<evidence type="ECO:0000313" key="1">
    <source>
        <dbReference type="EMBL" id="KRH45178.1"/>
    </source>
</evidence>
<keyword evidence="3" id="KW-1185">Reference proteome</keyword>
<dbReference type="InterPro" id="IPR008914">
    <property type="entry name" value="PEBP"/>
</dbReference>
<protein>
    <submittedName>
        <fullName evidence="1 2">Uncharacterized protein</fullName>
    </submittedName>
</protein>
<dbReference type="EnsemblPlants" id="KRH45178">
    <property type="protein sequence ID" value="KRH45178"/>
    <property type="gene ID" value="GLYMA_08G256000"/>
</dbReference>
<organism evidence="1">
    <name type="scientific">Glycine max</name>
    <name type="common">Soybean</name>
    <name type="synonym">Glycine hispida</name>
    <dbReference type="NCBI Taxonomy" id="3847"/>
    <lineage>
        <taxon>Eukaryota</taxon>
        <taxon>Viridiplantae</taxon>
        <taxon>Streptophyta</taxon>
        <taxon>Embryophyta</taxon>
        <taxon>Tracheophyta</taxon>
        <taxon>Spermatophyta</taxon>
        <taxon>Magnoliopsida</taxon>
        <taxon>eudicotyledons</taxon>
        <taxon>Gunneridae</taxon>
        <taxon>Pentapetalae</taxon>
        <taxon>rosids</taxon>
        <taxon>fabids</taxon>
        <taxon>Fabales</taxon>
        <taxon>Fabaceae</taxon>
        <taxon>Papilionoideae</taxon>
        <taxon>50 kb inversion clade</taxon>
        <taxon>NPAAA clade</taxon>
        <taxon>indigoferoid/millettioid clade</taxon>
        <taxon>Phaseoleae</taxon>
        <taxon>Glycine</taxon>
        <taxon>Glycine subgen. Soja</taxon>
    </lineage>
</organism>
<dbReference type="Proteomes" id="UP000008827">
    <property type="component" value="Chromosome 8"/>
</dbReference>
<dbReference type="AlphaFoldDB" id="A0A0R0ISL6"/>
<sequence>MSRSKQPLAIKKAEEEEDLIEDVLIDDCNNFVGLKVTYGSTQVTNRCRLTSDQTNDRPIVEIRGDANSFYTLVMVDPDSPSRDKPTEREHLLCQYSSRGSNLRYVLTQFFFDCLEINGYYIFTFGEEVVPYEGPFPHRWIHRIVFVLFRMKSGRIVKAPEKRTNFNTTEFAAKYELQDVAGVFFNSRRRG</sequence>
<dbReference type="InterPro" id="IPR035810">
    <property type="entry name" value="PEBP_euk"/>
</dbReference>